<organism evidence="2">
    <name type="scientific">Sesamum latifolium</name>
    <dbReference type="NCBI Taxonomy" id="2727402"/>
    <lineage>
        <taxon>Eukaryota</taxon>
        <taxon>Viridiplantae</taxon>
        <taxon>Streptophyta</taxon>
        <taxon>Embryophyta</taxon>
        <taxon>Tracheophyta</taxon>
        <taxon>Spermatophyta</taxon>
        <taxon>Magnoliopsida</taxon>
        <taxon>eudicotyledons</taxon>
        <taxon>Gunneridae</taxon>
        <taxon>Pentapetalae</taxon>
        <taxon>asterids</taxon>
        <taxon>lamiids</taxon>
        <taxon>Lamiales</taxon>
        <taxon>Pedaliaceae</taxon>
        <taxon>Sesamum</taxon>
    </lineage>
</organism>
<sequence>MSLEEERSSQASLPAEPPQRRRRDGEHVGRMGRRGEGAASSRRKNGLALRTPPNNKALPKIHYL</sequence>
<gene>
    <name evidence="2" type="ORF">Slati_2516600</name>
</gene>
<protein>
    <submittedName>
        <fullName evidence="2">Uncharacterized protein</fullName>
    </submittedName>
</protein>
<reference evidence="2" key="1">
    <citation type="submission" date="2020-06" db="EMBL/GenBank/DDBJ databases">
        <authorList>
            <person name="Li T."/>
            <person name="Hu X."/>
            <person name="Zhang T."/>
            <person name="Song X."/>
            <person name="Zhang H."/>
            <person name="Dai N."/>
            <person name="Sheng W."/>
            <person name="Hou X."/>
            <person name="Wei L."/>
        </authorList>
    </citation>
    <scope>NUCLEOTIDE SEQUENCE</scope>
    <source>
        <strain evidence="2">KEN1</strain>
        <tissue evidence="2">Leaf</tissue>
    </source>
</reference>
<accession>A0AAW2WKK6</accession>
<evidence type="ECO:0000256" key="1">
    <source>
        <dbReference type="SAM" id="MobiDB-lite"/>
    </source>
</evidence>
<comment type="caution">
    <text evidence="2">The sequence shown here is derived from an EMBL/GenBank/DDBJ whole genome shotgun (WGS) entry which is preliminary data.</text>
</comment>
<reference evidence="2" key="2">
    <citation type="journal article" date="2024" name="Plant">
        <title>Genomic evolution and insights into agronomic trait innovations of Sesamum species.</title>
        <authorList>
            <person name="Miao H."/>
            <person name="Wang L."/>
            <person name="Qu L."/>
            <person name="Liu H."/>
            <person name="Sun Y."/>
            <person name="Le M."/>
            <person name="Wang Q."/>
            <person name="Wei S."/>
            <person name="Zheng Y."/>
            <person name="Lin W."/>
            <person name="Duan Y."/>
            <person name="Cao H."/>
            <person name="Xiong S."/>
            <person name="Wang X."/>
            <person name="Wei L."/>
            <person name="Li C."/>
            <person name="Ma Q."/>
            <person name="Ju M."/>
            <person name="Zhao R."/>
            <person name="Li G."/>
            <person name="Mu C."/>
            <person name="Tian Q."/>
            <person name="Mei H."/>
            <person name="Zhang T."/>
            <person name="Gao T."/>
            <person name="Zhang H."/>
        </authorList>
    </citation>
    <scope>NUCLEOTIDE SEQUENCE</scope>
    <source>
        <strain evidence="2">KEN1</strain>
    </source>
</reference>
<proteinExistence type="predicted"/>
<dbReference type="AlphaFoldDB" id="A0AAW2WKK6"/>
<feature type="compositionally biased region" description="Basic and acidic residues" evidence="1">
    <location>
        <begin position="23"/>
        <end position="36"/>
    </location>
</feature>
<name>A0AAW2WKK6_9LAMI</name>
<feature type="region of interest" description="Disordered" evidence="1">
    <location>
        <begin position="1"/>
        <end position="64"/>
    </location>
</feature>
<evidence type="ECO:0000313" key="2">
    <source>
        <dbReference type="EMBL" id="KAL0440336.1"/>
    </source>
</evidence>
<dbReference type="EMBL" id="JACGWN010000008">
    <property type="protein sequence ID" value="KAL0440336.1"/>
    <property type="molecule type" value="Genomic_DNA"/>
</dbReference>